<dbReference type="NCBIfam" id="TIGR01167">
    <property type="entry name" value="LPXTG_anchor"/>
    <property type="match status" value="1"/>
</dbReference>
<feature type="chain" id="PRO_5047114615" evidence="6">
    <location>
        <begin position="39"/>
        <end position="2904"/>
    </location>
</feature>
<dbReference type="Gene3D" id="2.60.40.3050">
    <property type="match status" value="8"/>
</dbReference>
<evidence type="ECO:0000256" key="3">
    <source>
        <dbReference type="ARBA" id="ARBA00022729"/>
    </source>
</evidence>
<protein>
    <submittedName>
        <fullName evidence="8">YSIRK-type signal peptide-containing protein</fullName>
    </submittedName>
</protein>
<comment type="caution">
    <text evidence="8">The sequence shown here is derived from an EMBL/GenBank/DDBJ whole genome shotgun (WGS) entry which is preliminary data.</text>
</comment>
<dbReference type="InterPro" id="IPR026345">
    <property type="entry name" value="Adh_isopep-form_adh_dom"/>
</dbReference>
<feature type="compositionally biased region" description="Basic and acidic residues" evidence="5">
    <location>
        <begin position="107"/>
        <end position="145"/>
    </location>
</feature>
<name>A0ABY2YFQ9_9STRE</name>
<keyword evidence="3 6" id="KW-0732">Signal</keyword>
<evidence type="ECO:0000256" key="6">
    <source>
        <dbReference type="SAM" id="SignalP"/>
    </source>
</evidence>
<dbReference type="Pfam" id="PF12892">
    <property type="entry name" value="FctA"/>
    <property type="match status" value="8"/>
</dbReference>
<evidence type="ECO:0000313" key="9">
    <source>
        <dbReference type="Proteomes" id="UP000319739"/>
    </source>
</evidence>
<dbReference type="PROSITE" id="PS50847">
    <property type="entry name" value="GRAM_POS_ANCHORING"/>
    <property type="match status" value="1"/>
</dbReference>
<accession>A0ABY2YFQ9</accession>
<feature type="region of interest" description="Disordered" evidence="5">
    <location>
        <begin position="2826"/>
        <end position="2878"/>
    </location>
</feature>
<evidence type="ECO:0000256" key="1">
    <source>
        <dbReference type="ARBA" id="ARBA00022512"/>
    </source>
</evidence>
<feature type="region of interest" description="Disordered" evidence="5">
    <location>
        <begin position="861"/>
        <end position="880"/>
    </location>
</feature>
<dbReference type="EMBL" id="VFSG01000001">
    <property type="protein sequence ID" value="TPE38578.1"/>
    <property type="molecule type" value="Genomic_DNA"/>
</dbReference>
<proteinExistence type="predicted"/>
<dbReference type="Pfam" id="PF04650">
    <property type="entry name" value="YSIRK_signal"/>
    <property type="match status" value="1"/>
</dbReference>
<feature type="compositionally biased region" description="Pro residues" evidence="5">
    <location>
        <begin position="2833"/>
        <end position="2868"/>
    </location>
</feature>
<dbReference type="InterPro" id="IPR038174">
    <property type="entry name" value="Strep_pil_link_sf"/>
</dbReference>
<dbReference type="Proteomes" id="UP000319739">
    <property type="component" value="Unassembled WGS sequence"/>
</dbReference>
<feature type="compositionally biased region" description="Polar residues" evidence="5">
    <location>
        <begin position="170"/>
        <end position="185"/>
    </location>
</feature>
<keyword evidence="2" id="KW-0964">Secreted</keyword>
<keyword evidence="1" id="KW-0134">Cell wall</keyword>
<keyword evidence="4" id="KW-0572">Peptidoglycan-anchor</keyword>
<feature type="signal peptide" evidence="6">
    <location>
        <begin position="1"/>
        <end position="38"/>
    </location>
</feature>
<dbReference type="Gene3D" id="2.60.40.740">
    <property type="match status" value="6"/>
</dbReference>
<dbReference type="NCBIfam" id="TIGR04228">
    <property type="entry name" value="isopep_sspB_C2"/>
    <property type="match status" value="6"/>
</dbReference>
<dbReference type="InterPro" id="IPR005877">
    <property type="entry name" value="YSIRK_signal_dom"/>
</dbReference>
<evidence type="ECO:0000259" key="7">
    <source>
        <dbReference type="PROSITE" id="PS50847"/>
    </source>
</evidence>
<reference evidence="8 9" key="1">
    <citation type="submission" date="2019-06" db="EMBL/GenBank/DDBJ databases">
        <authorList>
            <person name="Zou Y."/>
        </authorList>
    </citation>
    <scope>NUCLEOTIDE SEQUENCE [LARGE SCALE GENOMIC DNA]</scope>
    <source>
        <strain evidence="8 9">E24</strain>
    </source>
</reference>
<dbReference type="InterPro" id="IPR022464">
    <property type="entry name" value="Strep_pil_isopept_link"/>
</dbReference>
<gene>
    <name evidence="8" type="ORF">FJR71_06420</name>
</gene>
<sequence length="2904" mass="318878">MKELFNRRQRFSLRKYSIGVCSVLLGTALFAVGAPSVAADEAVSTSQPREVVAVSSPQAEESQPAPASTNAEGAEAPKDTAVSAPVAEEKAAEATSAATETPVATAEKTEEAKPATEEVAKPEVNKEEAKPEVAEGETKKEEKATEATPVAEAKPATDESNKPKVRSRRATTNEAVSGDHNSNPVAVSTYLKDGEKVTPEIKDANGATVRSQTAPAGYSAKEGDWYTYAIWDLTEFNKRYGTKYYARAYKRFDESTDTTVDLIDKTTGAVVETRTITASSGVQKFTTTTAASNSQLTFQVDYKAGTAEKGKTTQPFIQNGYEVGKSITDLVAAGHKLTPAEQTLYTAVYNARTTTDVLNVVEPAYNGRTITDSNAKIPETINKTTYYKVVDKNNPTFNANKTDKTVQDYKENGNEVDLARYTLKAEEGQRFTASGERQFDGYKLYQTANANDQSGFVNRPYTIGSKFIDADRYGIKRIKEVVGEDGSVVIRVYLLDPRQQSKRSDGSLSTDGYMLIAETKPIKPGEHNTQELVVKKSPLNTIAYTGSDGVNHPNGKEIAFDFQKAAGYTPYKTVFVPFLGDGIGHGSANAQLERGVGGIGTNVDLLNTLTPYKQPVYYYVKQEPAEVTPEVEKQLEGRVLANGEFTFKLKEVQPNKSLPSYEETVTNKADGKATFSKLTFNKAGIYTYTITETPGSDANVDYDAMTVTMTVTVTENVQGDLQAAVKYSAEGGFKSSADDKIFNNYVVAPVKTKFDFTKKLAGRELKDGEFKFVLKDANGQEVETVTNKADGTVTFSELTFDNSKVGTHTYTVEEVIPAAKEAGMVYDTMKATITVEVAKNGHTLTTVTNVVSAGGVDANGKATDGTADKEFNNKITPPETPVFQPEKFVLNKEKFDITGSKLVDDDHELTDEYTETNANPYVDDTNNNEAENINTKTVERGDKLVYQVWLDTKNFTDKNNIQSVGISDTYEANKLTVNATDIKAYDSVTGEDVTSKFDITVANGVITATSKASMNKSLGDAENTQVIDTTKFAFGRYYKFDIPATVKADVAGGVDIENKANQIVHVYNPVSKSVETPEKPTQKRVNSVPITVEFNFTKRLEGRELKANEFSFVLKDSTGKEIQTVKNDAEGNVKFSALKFKKGEEGAHKYTVEEVAGTDTTVTYDTMKAEVTVTVSHDGTAKALVANVTEPADKEFNNTVTPPTEPKFQPEKYVLNEEKYSITENKLLDDDAELTDKYGETNTNPYADDASNNEAQNLNTKTVNRGDKIYYQVWLDTTKFSATNKENVQSVGITDDFDETKVDVDSTKIKAYDSVTGDDVTNKFDIKVENGVMTATLKAGFTKSLGDAENTQIIDTTKFAFERYYKFDIPATVKADVAGGVDIENTAAQVVNYYNPITKKVEKPSKPTEKRVNSVPISVEFNFTKRLEGRELKANEFSFVLKDSTGKEVESVTNDKDGNVKFSAITFKKGQEGVHNYTVEEVAGTDATVTYDTMKATVTITVSHNGTAKALVAKLGDIADKEFNNRVTPPEEPKFQPEKYVVSEEKFDITGDKLVDDDKELADKYADTNTNPYADDASNNEAQNLNTKTVKRGDKLVYQVWLDTTQFDAANKDNIQSVGISDDYDEAKLDLDATKIKAYDSVTGDDVTAKFDITVQGGVITATLKAGFTKSLGDAENTQIIDTTKFAFGRYYKFDIPTTVKADVPGGVDIENTAAQVVNYYNPTTKKVEKPSKPTEKRVNNVPVEVEFNFTKRLEGRELQANEFSFVLKDSEGKTLETVSNDASGNVKFKALEFKKGDEGVHNYTVEEVKGSDTTVTYDTMKANVTVTVSNDGTAKVLIAKVGDIADKEFNNRVTPPEEPKFQPEKYVVSEEKYDITGDKLVDDDKELTNKYTETNTDPYVDKDTNNEAENINTKTVKRGDKLVYQVWLDTTKFSETNKENIQSVGISDDYDEAKLELDATKIKAYDSVTGDDVTAKFDIAVNNGVITATLKAGFTKSLGDAENTQIIDTTKFAFGRYYKFDIPTTVKQSVAAGVDIENTAAQVVNYYNPTTKKVEKPEKPTQKRVNNVPLSVEFNFTKKLEGRELKDQEFSFVLKDSTGKELQTVKNDVDGKVKFSALTFKKGDEGTYNYTVEEVVGTDATVTYDTMVATVKVVVSHDGTAKALVTNVTDAEDKEFNNVVTPPEEPKFQPEKYVVSEEKYDITGDKLVDDDKELANKYADTNTNPYADDASNNEAENLNTKTVKRGDKLVYQVWLDTTKFDAANKDNIQSVGISDDYDETKLDLDSTKIKAYDSVTGDDVTDKFDITVNNGVITATLKAGFTKSLGDADNTQVIDTTKFAFGRYYKFDIPTTVKADVAAGVDIENTAAQVVNYYNPTTKKVETPNKPTQKRVNSVPVQVEFNFTKRLEGRELKANEFNFVLKDSTGKVVETVSNDASGNVKFSALEFKKGQEGTHTYTVEEVKGTDGTVAYDTMKATVTVEVKHDGTAKALITDVTEPADKEFNNKVTPPETPEFNPEKYILNEEKFDITGNKLLDDDKELADKVADTNANPYVDQANNNEAQNINTKTLKKGDKVYYQVWLDTTKFTEAHNIQSVGVTDKYDSENLDVNVAEIKAYDSVTGEDVTAKFDIKVENGVITATSKTDLTKSLGDAENTPVIDTAKFAFGRYYKFEIPATIKATAKDGVDIENTASQTVHQYDPTKKSVEKPEKPTEKRVVNIPTKVEFNFTKKLEGRELKEGEFSFVLKDKDGKVIETVKNDASGNIKFSALEFKRGEEGTHTYTVEEVKGTEAGVEYDKMVATVTVTVTKEGKVLTATSQLPEDTEFNNKVIPPKPPVTPPTPPVTPPTPPVTPPTPPVTPPTPPVTPQLPATGEEQSASAALLGAALGLVGLAGLARRKKNED</sequence>
<dbReference type="Pfam" id="PF00746">
    <property type="entry name" value="Gram_pos_anchor"/>
    <property type="match status" value="1"/>
</dbReference>
<evidence type="ECO:0000256" key="2">
    <source>
        <dbReference type="ARBA" id="ARBA00022525"/>
    </source>
</evidence>
<organism evidence="8 9">
    <name type="scientific">Streptococcus xiaochunlingii</name>
    <dbReference type="NCBI Taxonomy" id="2589788"/>
    <lineage>
        <taxon>Bacteria</taxon>
        <taxon>Bacillati</taxon>
        <taxon>Bacillota</taxon>
        <taxon>Bacilli</taxon>
        <taxon>Lactobacillales</taxon>
        <taxon>Streptococcaceae</taxon>
        <taxon>Streptococcus</taxon>
    </lineage>
</organism>
<dbReference type="NCBIfam" id="TIGR03786">
    <property type="entry name" value="strep_pil_rpt"/>
    <property type="match status" value="8"/>
</dbReference>
<feature type="region of interest" description="Disordered" evidence="5">
    <location>
        <begin position="41"/>
        <end position="185"/>
    </location>
</feature>
<feature type="compositionally biased region" description="Low complexity" evidence="5">
    <location>
        <begin position="93"/>
        <end position="106"/>
    </location>
</feature>
<feature type="compositionally biased region" description="Polar residues" evidence="5">
    <location>
        <begin position="55"/>
        <end position="71"/>
    </location>
</feature>
<dbReference type="NCBIfam" id="TIGR01168">
    <property type="entry name" value="YSIRK_signal"/>
    <property type="match status" value="1"/>
</dbReference>
<dbReference type="RefSeq" id="WP_140814350.1">
    <property type="nucleotide sequence ID" value="NZ_VFSG01000001.1"/>
</dbReference>
<dbReference type="Pfam" id="PF17998">
    <property type="entry name" value="AgI_II_C2"/>
    <property type="match status" value="6"/>
</dbReference>
<feature type="domain" description="Gram-positive cocci surface proteins LPxTG" evidence="7">
    <location>
        <begin position="2870"/>
        <end position="2904"/>
    </location>
</feature>
<evidence type="ECO:0000256" key="4">
    <source>
        <dbReference type="ARBA" id="ARBA00023088"/>
    </source>
</evidence>
<keyword evidence="9" id="KW-1185">Reference proteome</keyword>
<evidence type="ECO:0000313" key="8">
    <source>
        <dbReference type="EMBL" id="TPE38578.1"/>
    </source>
</evidence>
<dbReference type="InterPro" id="IPR019931">
    <property type="entry name" value="LPXTG_anchor"/>
</dbReference>
<evidence type="ECO:0000256" key="5">
    <source>
        <dbReference type="SAM" id="MobiDB-lite"/>
    </source>
</evidence>